<evidence type="ECO:0000313" key="3">
    <source>
        <dbReference type="EMBL" id="GGJ85834.1"/>
    </source>
</evidence>
<dbReference type="EMBL" id="BMOE01000015">
    <property type="protein sequence ID" value="GGJ85834.1"/>
    <property type="molecule type" value="Genomic_DNA"/>
</dbReference>
<keyword evidence="1" id="KW-0547">Nucleotide-binding</keyword>
<dbReference type="PANTHER" id="PTHR12169:SF6">
    <property type="entry name" value="AFG1-LIKE ATPASE"/>
    <property type="match status" value="1"/>
</dbReference>
<evidence type="ECO:0000313" key="4">
    <source>
        <dbReference type="Proteomes" id="UP000635726"/>
    </source>
</evidence>
<dbReference type="PANTHER" id="PTHR12169">
    <property type="entry name" value="ATPASE N2B"/>
    <property type="match status" value="1"/>
</dbReference>
<keyword evidence="3" id="KW-0132">Cell division</keyword>
<dbReference type="GO" id="GO:0005737">
    <property type="term" value="C:cytoplasm"/>
    <property type="evidence" value="ECO:0007669"/>
    <property type="project" value="TreeGrafter"/>
</dbReference>
<keyword evidence="4" id="KW-1185">Reference proteome</keyword>
<protein>
    <submittedName>
        <fullName evidence="3">Cell division protein ZapE</fullName>
    </submittedName>
</protein>
<dbReference type="GO" id="GO:0005524">
    <property type="term" value="F:ATP binding"/>
    <property type="evidence" value="ECO:0007669"/>
    <property type="project" value="UniProtKB-KW"/>
</dbReference>
<dbReference type="GO" id="GO:0016887">
    <property type="term" value="F:ATP hydrolysis activity"/>
    <property type="evidence" value="ECO:0007669"/>
    <property type="project" value="InterPro"/>
</dbReference>
<name>A0A917PNH7_9DEIO</name>
<proteinExistence type="predicted"/>
<sequence length="351" mass="38132">MTVTSAAPGIDLTARHPELDPGSLMSALTPGRRFRDVRFGSYLPNPEYPPQAEAQVTLRDFVEGLQVAPDAPSGLKRLFGRRAVPAEGRGVYLDGGFGVGKTHLLASAYHAASGRGLSAAFMSFQDLMYLIGALGMPRALDAMRGVNLLCVDEFELDDPGNTHMANTFLGELMPGGLNVIATSNTEPGRLGEGRFNARDFERQIQAIAGRFRNLRLDGPDYRQRGSTPEQNLTDAEYGAWRARQEAGTLAELPYPALQGVLLSVHPARFGQLLEGVEAVGLRGLTPMPSQNDALRFVHFVDKVYDLGGHAAFTGAPLESLFDETYRHGAFAKKYARCLSRLSELLREARAA</sequence>
<evidence type="ECO:0000256" key="1">
    <source>
        <dbReference type="ARBA" id="ARBA00022741"/>
    </source>
</evidence>
<dbReference type="SUPFAM" id="SSF52540">
    <property type="entry name" value="P-loop containing nucleoside triphosphate hydrolases"/>
    <property type="match status" value="1"/>
</dbReference>
<dbReference type="GO" id="GO:0051301">
    <property type="term" value="P:cell division"/>
    <property type="evidence" value="ECO:0007669"/>
    <property type="project" value="UniProtKB-KW"/>
</dbReference>
<evidence type="ECO:0000256" key="2">
    <source>
        <dbReference type="ARBA" id="ARBA00022840"/>
    </source>
</evidence>
<keyword evidence="3" id="KW-0131">Cell cycle</keyword>
<dbReference type="Proteomes" id="UP000635726">
    <property type="component" value="Unassembled WGS sequence"/>
</dbReference>
<dbReference type="NCBIfam" id="NF040713">
    <property type="entry name" value="ZapE"/>
    <property type="match status" value="1"/>
</dbReference>
<gene>
    <name evidence="3" type="ORF">GCM10008939_32130</name>
</gene>
<dbReference type="InterPro" id="IPR027417">
    <property type="entry name" value="P-loop_NTPase"/>
</dbReference>
<keyword evidence="2" id="KW-0067">ATP-binding</keyword>
<reference evidence="3" key="1">
    <citation type="journal article" date="2014" name="Int. J. Syst. Evol. Microbiol.">
        <title>Complete genome sequence of Corynebacterium casei LMG S-19264T (=DSM 44701T), isolated from a smear-ripened cheese.</title>
        <authorList>
            <consortium name="US DOE Joint Genome Institute (JGI-PGF)"/>
            <person name="Walter F."/>
            <person name="Albersmeier A."/>
            <person name="Kalinowski J."/>
            <person name="Ruckert C."/>
        </authorList>
    </citation>
    <scope>NUCLEOTIDE SEQUENCE</scope>
    <source>
        <strain evidence="3">JCM 14371</strain>
    </source>
</reference>
<dbReference type="InterPro" id="IPR005654">
    <property type="entry name" value="ATPase_AFG1-like"/>
</dbReference>
<reference evidence="3" key="2">
    <citation type="submission" date="2020-09" db="EMBL/GenBank/DDBJ databases">
        <authorList>
            <person name="Sun Q."/>
            <person name="Ohkuma M."/>
        </authorList>
    </citation>
    <scope>NUCLEOTIDE SEQUENCE</scope>
    <source>
        <strain evidence="3">JCM 14371</strain>
    </source>
</reference>
<dbReference type="Gene3D" id="3.40.50.300">
    <property type="entry name" value="P-loop containing nucleotide triphosphate hydrolases"/>
    <property type="match status" value="1"/>
</dbReference>
<accession>A0A917PNH7</accession>
<organism evidence="3 4">
    <name type="scientific">Deinococcus aquiradiocola</name>
    <dbReference type="NCBI Taxonomy" id="393059"/>
    <lineage>
        <taxon>Bacteria</taxon>
        <taxon>Thermotogati</taxon>
        <taxon>Deinococcota</taxon>
        <taxon>Deinococci</taxon>
        <taxon>Deinococcales</taxon>
        <taxon>Deinococcaceae</taxon>
        <taxon>Deinococcus</taxon>
    </lineage>
</organism>
<dbReference type="AlphaFoldDB" id="A0A917PNH7"/>
<dbReference type="Pfam" id="PF03969">
    <property type="entry name" value="AFG1_ATPase"/>
    <property type="match status" value="2"/>
</dbReference>
<comment type="caution">
    <text evidence="3">The sequence shown here is derived from an EMBL/GenBank/DDBJ whole genome shotgun (WGS) entry which is preliminary data.</text>
</comment>